<gene>
    <name evidence="1" type="ORF">ACFQ3J_07805</name>
</gene>
<dbReference type="EMBL" id="JBHTKX010000001">
    <property type="protein sequence ID" value="MFD1128073.1"/>
    <property type="molecule type" value="Genomic_DNA"/>
</dbReference>
<sequence length="66" mass="7540">MDWIWKSLLLVIVGVILLRVAGRATIESNELIGYDLMLHAKPITMADIKMKLNTMDIAQQLILYLQ</sequence>
<name>A0ABW3PPF8_9BACL</name>
<proteinExistence type="predicted"/>
<protein>
    <submittedName>
        <fullName evidence="1">Uncharacterized protein</fullName>
    </submittedName>
</protein>
<dbReference type="Proteomes" id="UP001597169">
    <property type="component" value="Unassembled WGS sequence"/>
</dbReference>
<accession>A0ABW3PPF8</accession>
<evidence type="ECO:0000313" key="1">
    <source>
        <dbReference type="EMBL" id="MFD1128073.1"/>
    </source>
</evidence>
<keyword evidence="2" id="KW-1185">Reference proteome</keyword>
<comment type="caution">
    <text evidence="1">The sequence shown here is derived from an EMBL/GenBank/DDBJ whole genome shotgun (WGS) entry which is preliminary data.</text>
</comment>
<reference evidence="2" key="1">
    <citation type="journal article" date="2019" name="Int. J. Syst. Evol. Microbiol.">
        <title>The Global Catalogue of Microorganisms (GCM) 10K type strain sequencing project: providing services to taxonomists for standard genome sequencing and annotation.</title>
        <authorList>
            <consortium name="The Broad Institute Genomics Platform"/>
            <consortium name="The Broad Institute Genome Sequencing Center for Infectious Disease"/>
            <person name="Wu L."/>
            <person name="Ma J."/>
        </authorList>
    </citation>
    <scope>NUCLEOTIDE SEQUENCE [LARGE SCALE GENOMIC DNA]</scope>
    <source>
        <strain evidence="2">CCUG 53519</strain>
    </source>
</reference>
<evidence type="ECO:0000313" key="2">
    <source>
        <dbReference type="Proteomes" id="UP001597169"/>
    </source>
</evidence>
<dbReference type="RefSeq" id="WP_251583902.1">
    <property type="nucleotide sequence ID" value="NZ_JBHTKX010000001.1"/>
</dbReference>
<organism evidence="1 2">
    <name type="scientific">Paenibacillus provencensis</name>
    <dbReference type="NCBI Taxonomy" id="441151"/>
    <lineage>
        <taxon>Bacteria</taxon>
        <taxon>Bacillati</taxon>
        <taxon>Bacillota</taxon>
        <taxon>Bacilli</taxon>
        <taxon>Bacillales</taxon>
        <taxon>Paenibacillaceae</taxon>
        <taxon>Paenibacillus</taxon>
    </lineage>
</organism>